<evidence type="ECO:0000313" key="4">
    <source>
        <dbReference type="Proteomes" id="UP000288216"/>
    </source>
</evidence>
<dbReference type="PROSITE" id="PS51391">
    <property type="entry name" value="CID"/>
    <property type="match status" value="1"/>
</dbReference>
<gene>
    <name evidence="3" type="ORF">scyTo_0019824</name>
</gene>
<dbReference type="EMBL" id="BFAA01015170">
    <property type="protein sequence ID" value="GCB75949.1"/>
    <property type="molecule type" value="Genomic_DNA"/>
</dbReference>
<protein>
    <recommendedName>
        <fullName evidence="2">CID domain-containing protein</fullName>
    </recommendedName>
</protein>
<dbReference type="Gene3D" id="1.25.40.90">
    <property type="match status" value="1"/>
</dbReference>
<dbReference type="InterPro" id="IPR006569">
    <property type="entry name" value="CID_dom"/>
</dbReference>
<keyword evidence="4" id="KW-1185">Reference proteome</keyword>
<feature type="domain" description="CID" evidence="2">
    <location>
        <begin position="1"/>
        <end position="81"/>
    </location>
</feature>
<feature type="region of interest" description="Disordered" evidence="1">
    <location>
        <begin position="156"/>
        <end position="179"/>
    </location>
</feature>
<dbReference type="Proteomes" id="UP000288216">
    <property type="component" value="Unassembled WGS sequence"/>
</dbReference>
<reference evidence="3 4" key="1">
    <citation type="journal article" date="2018" name="Nat. Ecol. Evol.">
        <title>Shark genomes provide insights into elasmobranch evolution and the origin of vertebrates.</title>
        <authorList>
            <person name="Hara Y"/>
            <person name="Yamaguchi K"/>
            <person name="Onimaru K"/>
            <person name="Kadota M"/>
            <person name="Koyanagi M"/>
            <person name="Keeley SD"/>
            <person name="Tatsumi K"/>
            <person name="Tanaka K"/>
            <person name="Motone F"/>
            <person name="Kageyama Y"/>
            <person name="Nozu R"/>
            <person name="Adachi N"/>
            <person name="Nishimura O"/>
            <person name="Nakagawa R"/>
            <person name="Tanegashima C"/>
            <person name="Kiyatake I"/>
            <person name="Matsumoto R"/>
            <person name="Murakumo K"/>
            <person name="Nishida K"/>
            <person name="Terakita A"/>
            <person name="Kuratani S"/>
            <person name="Sato K"/>
            <person name="Hyodo S Kuraku.S."/>
        </authorList>
    </citation>
    <scope>NUCLEOTIDE SEQUENCE [LARGE SCALE GENOMIC DNA]</scope>
</reference>
<name>A0A401PS37_SCYTO</name>
<comment type="caution">
    <text evidence="3">The sequence shown here is derived from an EMBL/GenBank/DDBJ whole genome shotgun (WGS) entry which is preliminary data.</text>
</comment>
<dbReference type="InterPro" id="IPR008942">
    <property type="entry name" value="ENTH_VHS"/>
</dbReference>
<dbReference type="AlphaFoldDB" id="A0A401PS37"/>
<sequence length="179" mass="20014">MIYVIGEEQDRPGTRSQKRVETNCGNPLSCIELVVEITSLRIKGDPSIRKSVERIFTIWEQRSVYPEELIVDLRAALVGRKPAEFTKVKTVSNKARIVVKSKILAEFRHPVQSRTNPGEHPVGAQQDAGALCSGSARSIVVTSKCDGKHFCPIQQRSSKHLHPSGDEYRQSIGQKCSRY</sequence>
<accession>A0A401PS37</accession>
<evidence type="ECO:0000259" key="2">
    <source>
        <dbReference type="PROSITE" id="PS51391"/>
    </source>
</evidence>
<evidence type="ECO:0000313" key="3">
    <source>
        <dbReference type="EMBL" id="GCB75949.1"/>
    </source>
</evidence>
<dbReference type="STRING" id="75743.A0A401PS37"/>
<dbReference type="OrthoDB" id="10069473at2759"/>
<proteinExistence type="predicted"/>
<organism evidence="3 4">
    <name type="scientific">Scyliorhinus torazame</name>
    <name type="common">Cloudy catshark</name>
    <name type="synonym">Catulus torazame</name>
    <dbReference type="NCBI Taxonomy" id="75743"/>
    <lineage>
        <taxon>Eukaryota</taxon>
        <taxon>Metazoa</taxon>
        <taxon>Chordata</taxon>
        <taxon>Craniata</taxon>
        <taxon>Vertebrata</taxon>
        <taxon>Chondrichthyes</taxon>
        <taxon>Elasmobranchii</taxon>
        <taxon>Galeomorphii</taxon>
        <taxon>Galeoidea</taxon>
        <taxon>Carcharhiniformes</taxon>
        <taxon>Scyliorhinidae</taxon>
        <taxon>Scyliorhinus</taxon>
    </lineage>
</organism>
<evidence type="ECO:0000256" key="1">
    <source>
        <dbReference type="SAM" id="MobiDB-lite"/>
    </source>
</evidence>